<protein>
    <submittedName>
        <fullName evidence="1">Uncharacterized protein</fullName>
    </submittedName>
</protein>
<evidence type="ECO:0000313" key="1">
    <source>
        <dbReference type="EMBL" id="JAH19832.1"/>
    </source>
</evidence>
<dbReference type="AlphaFoldDB" id="A0A0E9QTS8"/>
<reference evidence="1" key="2">
    <citation type="journal article" date="2015" name="Fish Shellfish Immunol.">
        <title>Early steps in the European eel (Anguilla anguilla)-Vibrio vulnificus interaction in the gills: Role of the RtxA13 toxin.</title>
        <authorList>
            <person name="Callol A."/>
            <person name="Pajuelo D."/>
            <person name="Ebbesson L."/>
            <person name="Teles M."/>
            <person name="MacKenzie S."/>
            <person name="Amaro C."/>
        </authorList>
    </citation>
    <scope>NUCLEOTIDE SEQUENCE</scope>
</reference>
<organism evidence="1">
    <name type="scientific">Anguilla anguilla</name>
    <name type="common">European freshwater eel</name>
    <name type="synonym">Muraena anguilla</name>
    <dbReference type="NCBI Taxonomy" id="7936"/>
    <lineage>
        <taxon>Eukaryota</taxon>
        <taxon>Metazoa</taxon>
        <taxon>Chordata</taxon>
        <taxon>Craniata</taxon>
        <taxon>Vertebrata</taxon>
        <taxon>Euteleostomi</taxon>
        <taxon>Actinopterygii</taxon>
        <taxon>Neopterygii</taxon>
        <taxon>Teleostei</taxon>
        <taxon>Anguilliformes</taxon>
        <taxon>Anguillidae</taxon>
        <taxon>Anguilla</taxon>
    </lineage>
</organism>
<accession>A0A0E9QTS8</accession>
<sequence length="59" mass="6567">MHQMCGLGPIKTVYPVGVDNLSVTTYVMSSPVIVMRSQGLSSSILLVFLHRRNEQSYPK</sequence>
<name>A0A0E9QTS8_ANGAN</name>
<dbReference type="EMBL" id="GBXM01088745">
    <property type="protein sequence ID" value="JAH19832.1"/>
    <property type="molecule type" value="Transcribed_RNA"/>
</dbReference>
<reference evidence="1" key="1">
    <citation type="submission" date="2014-11" db="EMBL/GenBank/DDBJ databases">
        <authorList>
            <person name="Amaro Gonzalez C."/>
        </authorList>
    </citation>
    <scope>NUCLEOTIDE SEQUENCE</scope>
</reference>
<proteinExistence type="predicted"/>